<dbReference type="PRINTS" id="PR00081">
    <property type="entry name" value="GDHRDH"/>
</dbReference>
<proteinExistence type="inferred from homology"/>
<dbReference type="InterPro" id="IPR036291">
    <property type="entry name" value="NAD(P)-bd_dom_sf"/>
</dbReference>
<dbReference type="InterPro" id="IPR002347">
    <property type="entry name" value="SDR_fam"/>
</dbReference>
<keyword evidence="3" id="KW-0560">Oxidoreductase</keyword>
<comment type="caution">
    <text evidence="5">The sequence shown here is derived from an EMBL/GenBank/DDBJ whole genome shotgun (WGS) entry which is preliminary data.</text>
</comment>
<dbReference type="PANTHER" id="PTHR43008:SF6">
    <property type="entry name" value="NADP-DEPENDENT MANNITOL DEHYDROGENASE"/>
    <property type="match status" value="1"/>
</dbReference>
<dbReference type="Gene3D" id="3.40.50.720">
    <property type="entry name" value="NAD(P)-binding Rossmann-like Domain"/>
    <property type="match status" value="1"/>
</dbReference>
<dbReference type="Pfam" id="PF13561">
    <property type="entry name" value="adh_short_C2"/>
    <property type="match status" value="1"/>
</dbReference>
<feature type="domain" description="Ketoreductase" evidence="4">
    <location>
        <begin position="10"/>
        <end position="214"/>
    </location>
</feature>
<dbReference type="GO" id="GO:0016616">
    <property type="term" value="F:oxidoreductase activity, acting on the CH-OH group of donors, NAD or NADP as acceptor"/>
    <property type="evidence" value="ECO:0007669"/>
    <property type="project" value="UniProtKB-ARBA"/>
</dbReference>
<gene>
    <name evidence="5" type="ORF">DB88DRAFT_490898</name>
</gene>
<reference evidence="5" key="1">
    <citation type="submission" date="2023-02" db="EMBL/GenBank/DDBJ databases">
        <title>Identification and recombinant expression of a fungal hydrolase from Papiliotrema laurentii that hydrolyzes apple cutin and clears colloidal polyester polyurethane.</title>
        <authorList>
            <consortium name="DOE Joint Genome Institute"/>
            <person name="Roman V.A."/>
            <person name="Bojanowski C."/>
            <person name="Crable B.R."/>
            <person name="Wagner D.N."/>
            <person name="Hung C.S."/>
            <person name="Nadeau L.J."/>
            <person name="Schratz L."/>
            <person name="Haridas S."/>
            <person name="Pangilinan J."/>
            <person name="Lipzen A."/>
            <person name="Na H."/>
            <person name="Yan M."/>
            <person name="Ng V."/>
            <person name="Grigoriev I.V."/>
            <person name="Spatafora J.W."/>
            <person name="Barlow D."/>
            <person name="Biffinger J."/>
            <person name="Kelley-Loughnane N."/>
            <person name="Varaljay V.A."/>
            <person name="Crookes-Goodson W.J."/>
        </authorList>
    </citation>
    <scope>NUCLEOTIDE SEQUENCE</scope>
    <source>
        <strain evidence="5">5307AH</strain>
    </source>
</reference>
<keyword evidence="2" id="KW-0521">NADP</keyword>
<dbReference type="SMART" id="SM00822">
    <property type="entry name" value="PKS_KR"/>
    <property type="match status" value="1"/>
</dbReference>
<organism evidence="5 6">
    <name type="scientific">Papiliotrema laurentii</name>
    <name type="common">Cryptococcus laurentii</name>
    <dbReference type="NCBI Taxonomy" id="5418"/>
    <lineage>
        <taxon>Eukaryota</taxon>
        <taxon>Fungi</taxon>
        <taxon>Dikarya</taxon>
        <taxon>Basidiomycota</taxon>
        <taxon>Agaricomycotina</taxon>
        <taxon>Tremellomycetes</taxon>
        <taxon>Tremellales</taxon>
        <taxon>Rhynchogastremaceae</taxon>
        <taxon>Papiliotrema</taxon>
    </lineage>
</organism>
<dbReference type="GO" id="GO:0050664">
    <property type="term" value="F:oxidoreductase activity, acting on NAD(P)H, oxygen as acceptor"/>
    <property type="evidence" value="ECO:0007669"/>
    <property type="project" value="TreeGrafter"/>
</dbReference>
<evidence type="ECO:0000313" key="6">
    <source>
        <dbReference type="Proteomes" id="UP001182556"/>
    </source>
</evidence>
<name>A0AAD9CZM8_PAPLA</name>
<dbReference type="SUPFAM" id="SSF51735">
    <property type="entry name" value="NAD(P)-binding Rossmann-fold domains"/>
    <property type="match status" value="1"/>
</dbReference>
<dbReference type="Proteomes" id="UP001182556">
    <property type="component" value="Unassembled WGS sequence"/>
</dbReference>
<accession>A0AAD9CZM8</accession>
<dbReference type="InterPro" id="IPR057326">
    <property type="entry name" value="KR_dom"/>
</dbReference>
<evidence type="ECO:0000259" key="4">
    <source>
        <dbReference type="SMART" id="SM00822"/>
    </source>
</evidence>
<keyword evidence="6" id="KW-1185">Reference proteome</keyword>
<evidence type="ECO:0000256" key="2">
    <source>
        <dbReference type="ARBA" id="ARBA00022857"/>
    </source>
</evidence>
<evidence type="ECO:0000256" key="1">
    <source>
        <dbReference type="ARBA" id="ARBA00006484"/>
    </source>
</evidence>
<dbReference type="FunFam" id="3.40.50.720:FF:000084">
    <property type="entry name" value="Short-chain dehydrogenase reductase"/>
    <property type="match status" value="1"/>
</dbReference>
<evidence type="ECO:0000256" key="3">
    <source>
        <dbReference type="ARBA" id="ARBA00023002"/>
    </source>
</evidence>
<evidence type="ECO:0000313" key="5">
    <source>
        <dbReference type="EMBL" id="KAK1923358.1"/>
    </source>
</evidence>
<dbReference type="AlphaFoldDB" id="A0AAD9CZM8"/>
<protein>
    <recommendedName>
        <fullName evidence="4">Ketoreductase domain-containing protein</fullName>
    </recommendedName>
</protein>
<dbReference type="PROSITE" id="PS00061">
    <property type="entry name" value="ADH_SHORT"/>
    <property type="match status" value="1"/>
</dbReference>
<comment type="similarity">
    <text evidence="1">Belongs to the short-chain dehydrogenases/reductases (SDR) family.</text>
</comment>
<dbReference type="InterPro" id="IPR020904">
    <property type="entry name" value="Sc_DH/Rdtase_CS"/>
</dbReference>
<dbReference type="EMBL" id="JAODAN010000006">
    <property type="protein sequence ID" value="KAK1923358.1"/>
    <property type="molecule type" value="Genomic_DNA"/>
</dbReference>
<sequence>MPINFDFSGNTVIVTGGNRGIGRAISETLAKASANVAIIYHSAKDAEEVAAQIAKEHGVKVQAWKCDVGNPELVKKVFKEIDETFGPVTGLVANAGVSVVKDALEMKKEDFSFVYDVNVWGQFACAQAVADLWVKSGFKKGSIVLTSSMSSQIVNKGIHQVFYNSSKAAASSIVKQLAVEWADHGIRVNALCPGYVSTDQTAHMDPKLLEWQKKELVPLGRFSQPEEQAYLTLLLLDPVMGAYCTGQEYFIDGGAQAW</sequence>
<dbReference type="PANTHER" id="PTHR43008">
    <property type="entry name" value="BENZIL REDUCTASE"/>
    <property type="match status" value="1"/>
</dbReference>
<dbReference type="PRINTS" id="PR00080">
    <property type="entry name" value="SDRFAMILY"/>
</dbReference>